<dbReference type="AlphaFoldDB" id="A0AA44BFC6"/>
<evidence type="ECO:0000259" key="1">
    <source>
        <dbReference type="PROSITE" id="PS51071"/>
    </source>
</evidence>
<dbReference type="Gene3D" id="1.10.10.10">
    <property type="entry name" value="Winged helix-like DNA-binding domain superfamily/Winged helix DNA-binding domain"/>
    <property type="match status" value="1"/>
</dbReference>
<keyword evidence="4" id="KW-1185">Reference proteome</keyword>
<protein>
    <submittedName>
        <fullName evidence="3">MurR/RpiR family transcriptional regulator</fullName>
    </submittedName>
</protein>
<feature type="domain" description="SIS" evidence="2">
    <location>
        <begin position="97"/>
        <end position="232"/>
    </location>
</feature>
<dbReference type="InterPro" id="IPR047640">
    <property type="entry name" value="RpiR-like"/>
</dbReference>
<sequence length="235" mass="26999">MIRIDFSKLNPLEKEIHESLKAAALHRSSITIGDAAELCGCSISKISKFVKKLGFANYKQYMQFLYEKELSPRDTTGELERLHRFLEDFDPALVTAFIEEMEKYPKILFFGHGPSYLAAEYFEYKLRFSTGKYVNALSEEFMAENLLDSDTLLVILTTTGAFRPFKDLYQSAKAQGAKVLILAEEYNQSLLETSDQLIWLSKHAQPRELKPHEKSRTVFYIFIEEVAAALGREKE</sequence>
<dbReference type="Proteomes" id="UP000449710">
    <property type="component" value="Unassembled WGS sequence"/>
</dbReference>
<gene>
    <name evidence="3" type="ORF">ISALK_07815</name>
</gene>
<dbReference type="EMBL" id="SUMG01000007">
    <property type="protein sequence ID" value="NBG88406.1"/>
    <property type="molecule type" value="Genomic_DNA"/>
</dbReference>
<dbReference type="InterPro" id="IPR001347">
    <property type="entry name" value="SIS_dom"/>
</dbReference>
<dbReference type="GO" id="GO:0003677">
    <property type="term" value="F:DNA binding"/>
    <property type="evidence" value="ECO:0007669"/>
    <property type="project" value="InterPro"/>
</dbReference>
<dbReference type="InterPro" id="IPR046348">
    <property type="entry name" value="SIS_dom_sf"/>
</dbReference>
<dbReference type="SUPFAM" id="SSF46689">
    <property type="entry name" value="Homeodomain-like"/>
    <property type="match status" value="1"/>
</dbReference>
<dbReference type="InterPro" id="IPR000281">
    <property type="entry name" value="HTH_RpiR"/>
</dbReference>
<organism evidence="3 4">
    <name type="scientific">Isachenkonia alkalipeptolytica</name>
    <dbReference type="NCBI Taxonomy" id="2565777"/>
    <lineage>
        <taxon>Bacteria</taxon>
        <taxon>Bacillati</taxon>
        <taxon>Bacillota</taxon>
        <taxon>Clostridia</taxon>
        <taxon>Eubacteriales</taxon>
        <taxon>Clostridiaceae</taxon>
        <taxon>Isachenkonia</taxon>
    </lineage>
</organism>
<dbReference type="Pfam" id="PF01380">
    <property type="entry name" value="SIS"/>
    <property type="match status" value="1"/>
</dbReference>
<dbReference type="InterPro" id="IPR009057">
    <property type="entry name" value="Homeodomain-like_sf"/>
</dbReference>
<comment type="caution">
    <text evidence="3">The sequence shown here is derived from an EMBL/GenBank/DDBJ whole genome shotgun (WGS) entry which is preliminary data.</text>
</comment>
<feature type="domain" description="HTH rpiR-type" evidence="1">
    <location>
        <begin position="1"/>
        <end position="72"/>
    </location>
</feature>
<reference evidence="3 4" key="1">
    <citation type="submission" date="2019-04" db="EMBL/GenBank/DDBJ databases">
        <title>Isachenkonia alkalipeptolytica gen. nov. sp. nov. a new anaerobic, alkiliphilic organothrophic bacterium capable to reduce synthesized ferrihydrite isolated from a soda lake.</title>
        <authorList>
            <person name="Toshchakov S.V."/>
            <person name="Zavarzina D.G."/>
            <person name="Zhilina T.N."/>
            <person name="Kostrikina N.A."/>
            <person name="Kublanov I.V."/>
        </authorList>
    </citation>
    <scope>NUCLEOTIDE SEQUENCE [LARGE SCALE GENOMIC DNA]</scope>
    <source>
        <strain evidence="3 4">Z-1701</strain>
    </source>
</reference>
<dbReference type="GO" id="GO:0097367">
    <property type="term" value="F:carbohydrate derivative binding"/>
    <property type="evidence" value="ECO:0007669"/>
    <property type="project" value="InterPro"/>
</dbReference>
<dbReference type="PANTHER" id="PTHR30514:SF1">
    <property type="entry name" value="HTH-TYPE TRANSCRIPTIONAL REGULATOR HEXR-RELATED"/>
    <property type="match status" value="1"/>
</dbReference>
<dbReference type="SUPFAM" id="SSF53697">
    <property type="entry name" value="SIS domain"/>
    <property type="match status" value="1"/>
</dbReference>
<name>A0AA44BFC6_9CLOT</name>
<dbReference type="PANTHER" id="PTHR30514">
    <property type="entry name" value="GLUCOKINASE"/>
    <property type="match status" value="1"/>
</dbReference>
<dbReference type="PROSITE" id="PS51071">
    <property type="entry name" value="HTH_RPIR"/>
    <property type="match status" value="1"/>
</dbReference>
<proteinExistence type="predicted"/>
<evidence type="ECO:0000313" key="3">
    <source>
        <dbReference type="EMBL" id="NBG88406.1"/>
    </source>
</evidence>
<dbReference type="InterPro" id="IPR036388">
    <property type="entry name" value="WH-like_DNA-bd_sf"/>
</dbReference>
<dbReference type="PROSITE" id="PS51464">
    <property type="entry name" value="SIS"/>
    <property type="match status" value="1"/>
</dbReference>
<dbReference type="GO" id="GO:0003700">
    <property type="term" value="F:DNA-binding transcription factor activity"/>
    <property type="evidence" value="ECO:0007669"/>
    <property type="project" value="InterPro"/>
</dbReference>
<dbReference type="RefSeq" id="WP_160720930.1">
    <property type="nucleotide sequence ID" value="NZ_SUMG01000007.1"/>
</dbReference>
<accession>A0AA44BFC6</accession>
<dbReference type="Gene3D" id="3.40.50.10490">
    <property type="entry name" value="Glucose-6-phosphate isomerase like protein, domain 1"/>
    <property type="match status" value="1"/>
</dbReference>
<evidence type="ECO:0000313" key="4">
    <source>
        <dbReference type="Proteomes" id="UP000449710"/>
    </source>
</evidence>
<dbReference type="GO" id="GO:1901135">
    <property type="term" value="P:carbohydrate derivative metabolic process"/>
    <property type="evidence" value="ECO:0007669"/>
    <property type="project" value="InterPro"/>
</dbReference>
<evidence type="ECO:0000259" key="2">
    <source>
        <dbReference type="PROSITE" id="PS51464"/>
    </source>
</evidence>